<feature type="compositionally biased region" description="Low complexity" evidence="1">
    <location>
        <begin position="80"/>
        <end position="104"/>
    </location>
</feature>
<dbReference type="Proteomes" id="UP000712600">
    <property type="component" value="Unassembled WGS sequence"/>
</dbReference>
<evidence type="ECO:0000256" key="1">
    <source>
        <dbReference type="SAM" id="MobiDB-lite"/>
    </source>
</evidence>
<accession>A0A8S9QJK2</accession>
<dbReference type="EMBL" id="QGKX02001290">
    <property type="protein sequence ID" value="KAF3540901.1"/>
    <property type="molecule type" value="Genomic_DNA"/>
</dbReference>
<comment type="caution">
    <text evidence="2">The sequence shown here is derived from an EMBL/GenBank/DDBJ whole genome shotgun (WGS) entry which is preliminary data.</text>
</comment>
<reference evidence="2" key="1">
    <citation type="submission" date="2019-12" db="EMBL/GenBank/DDBJ databases">
        <title>Genome sequencing and annotation of Brassica cretica.</title>
        <authorList>
            <person name="Studholme D.J."/>
            <person name="Sarris P."/>
        </authorList>
    </citation>
    <scope>NUCLEOTIDE SEQUENCE</scope>
    <source>
        <strain evidence="2">PFS-109/04</strain>
        <tissue evidence="2">Leaf</tissue>
    </source>
</reference>
<protein>
    <submittedName>
        <fullName evidence="2">Uncharacterized protein</fullName>
    </submittedName>
</protein>
<proteinExistence type="predicted"/>
<gene>
    <name evidence="2" type="ORF">F2Q69_00021490</name>
</gene>
<evidence type="ECO:0000313" key="3">
    <source>
        <dbReference type="Proteomes" id="UP000712600"/>
    </source>
</evidence>
<dbReference type="AlphaFoldDB" id="A0A8S9QJK2"/>
<organism evidence="2 3">
    <name type="scientific">Brassica cretica</name>
    <name type="common">Mustard</name>
    <dbReference type="NCBI Taxonomy" id="69181"/>
    <lineage>
        <taxon>Eukaryota</taxon>
        <taxon>Viridiplantae</taxon>
        <taxon>Streptophyta</taxon>
        <taxon>Embryophyta</taxon>
        <taxon>Tracheophyta</taxon>
        <taxon>Spermatophyta</taxon>
        <taxon>Magnoliopsida</taxon>
        <taxon>eudicotyledons</taxon>
        <taxon>Gunneridae</taxon>
        <taxon>Pentapetalae</taxon>
        <taxon>rosids</taxon>
        <taxon>malvids</taxon>
        <taxon>Brassicales</taxon>
        <taxon>Brassicaceae</taxon>
        <taxon>Brassiceae</taxon>
        <taxon>Brassica</taxon>
    </lineage>
</organism>
<name>A0A8S9QJK2_BRACR</name>
<sequence length="111" mass="11944">MSSPHLTSSSPIRIALTPIGFTITIIQSHTPTLTLRDLPSSSSESLSLSSDSLSISYVLLRLELLLFLFQDLSDSDLPESDSPFRFGSSTSRSGISSACSSRCRNFPISSS</sequence>
<feature type="region of interest" description="Disordered" evidence="1">
    <location>
        <begin position="78"/>
        <end position="111"/>
    </location>
</feature>
<evidence type="ECO:0000313" key="2">
    <source>
        <dbReference type="EMBL" id="KAF3540901.1"/>
    </source>
</evidence>